<dbReference type="InterPro" id="IPR054613">
    <property type="entry name" value="Peptidase_S78_dom"/>
</dbReference>
<evidence type="ECO:0000256" key="4">
    <source>
        <dbReference type="SAM" id="MobiDB-lite"/>
    </source>
</evidence>
<protein>
    <submittedName>
        <fullName evidence="6">HK97 family phage prohead protease</fullName>
    </submittedName>
</protein>
<evidence type="ECO:0000256" key="3">
    <source>
        <dbReference type="ARBA" id="ARBA00022801"/>
    </source>
</evidence>
<name>A0ABZ3H1T4_GEOAI</name>
<dbReference type="GeneID" id="90449954"/>
<evidence type="ECO:0000256" key="2">
    <source>
        <dbReference type="ARBA" id="ARBA00022670"/>
    </source>
</evidence>
<dbReference type="Proteomes" id="UP001492541">
    <property type="component" value="Chromosome"/>
</dbReference>
<keyword evidence="2 6" id="KW-0645">Protease</keyword>
<reference evidence="6 7" key="1">
    <citation type="submission" date="2021-11" db="EMBL/GenBank/DDBJ databases">
        <title>Whole genome of Geoglobus acetivorans.</title>
        <authorList>
            <person name="Liu D."/>
        </authorList>
    </citation>
    <scope>NUCLEOTIDE SEQUENCE [LARGE SCALE GENOMIC DNA]</scope>
    <source>
        <strain evidence="6 7">SBH6</strain>
    </source>
</reference>
<keyword evidence="7" id="KW-1185">Reference proteome</keyword>
<gene>
    <name evidence="6" type="ORF">LPQ35_09630</name>
</gene>
<dbReference type="EMBL" id="CP087714">
    <property type="protein sequence ID" value="XAT63503.1"/>
    <property type="molecule type" value="Genomic_DNA"/>
</dbReference>
<evidence type="ECO:0000259" key="5">
    <source>
        <dbReference type="Pfam" id="PF04586"/>
    </source>
</evidence>
<keyword evidence="1" id="KW-1188">Viral release from host cell</keyword>
<proteinExistence type="predicted"/>
<feature type="region of interest" description="Disordered" evidence="4">
    <location>
        <begin position="301"/>
        <end position="329"/>
    </location>
</feature>
<feature type="compositionally biased region" description="Polar residues" evidence="4">
    <location>
        <begin position="307"/>
        <end position="326"/>
    </location>
</feature>
<evidence type="ECO:0000313" key="7">
    <source>
        <dbReference type="Proteomes" id="UP001492541"/>
    </source>
</evidence>
<sequence>MELLIVKSLQVSDSEKNVYVEGYASAAVKDLDDEIITEEALKTAAEELKQEPYNKVFVNHKYDDIPIGKIVDAAVKTVDGVRKLWIKVVLNKAHPMFETVYRSLKDGFLDAFSIGFKALERAGNKIKRLKILEVSLVGIPANPEAVVDTVYEKMFRPCEDDILVKGVVPGHPWKYGKDSQNSWKKPSLSDFTDKSWDELSDSEKRSIAGHFAWSPKNPPEKFTDLKLPHHDPKTHAVVWRGVVAAMAALMGARGGIDIPSEDRKKVYDHLAAHYKEFGNEPPEFRFLEEFTAKLVEATGETDYGLPDSTNSTDPQPHLKSPNSKAANMSEEIEKKVEELTAEIERLKAENEELRKRLAEYEEKEKVAIIEKIKRVAAITKAEVNEEELKKANVIELKLVYADLADRVISHKTAEKVKTPVDNSEGFIETKWGRADARKVAELRKMLGIEGEV</sequence>
<feature type="domain" description="Prohead serine protease" evidence="5">
    <location>
        <begin position="9"/>
        <end position="154"/>
    </location>
</feature>
<accession>A0ABZ3H1T4</accession>
<keyword evidence="3" id="KW-0378">Hydrolase</keyword>
<dbReference type="RefSeq" id="WP_193807395.1">
    <property type="nucleotide sequence ID" value="NZ_CP087714.1"/>
</dbReference>
<dbReference type="Pfam" id="PF04586">
    <property type="entry name" value="Peptidase_S78"/>
    <property type="match status" value="1"/>
</dbReference>
<organism evidence="6 7">
    <name type="scientific">Geoglobus acetivorans</name>
    <dbReference type="NCBI Taxonomy" id="565033"/>
    <lineage>
        <taxon>Archaea</taxon>
        <taxon>Methanobacteriati</taxon>
        <taxon>Methanobacteriota</taxon>
        <taxon>Archaeoglobi</taxon>
        <taxon>Archaeoglobales</taxon>
        <taxon>Archaeoglobaceae</taxon>
        <taxon>Geoglobus</taxon>
    </lineage>
</organism>
<evidence type="ECO:0000256" key="1">
    <source>
        <dbReference type="ARBA" id="ARBA00022612"/>
    </source>
</evidence>
<dbReference type="GO" id="GO:0008233">
    <property type="term" value="F:peptidase activity"/>
    <property type="evidence" value="ECO:0007669"/>
    <property type="project" value="UniProtKB-KW"/>
</dbReference>
<evidence type="ECO:0000313" key="6">
    <source>
        <dbReference type="EMBL" id="XAT63503.1"/>
    </source>
</evidence>
<dbReference type="GO" id="GO:0006508">
    <property type="term" value="P:proteolysis"/>
    <property type="evidence" value="ECO:0007669"/>
    <property type="project" value="UniProtKB-KW"/>
</dbReference>